<dbReference type="PANTHER" id="PTHR23198:SF6">
    <property type="entry name" value="NUCLEAR PORE COMPLEX PROTEIN NUP98-NUP96"/>
    <property type="match status" value="1"/>
</dbReference>
<dbReference type="EMBL" id="JOKZ01000255">
    <property type="protein sequence ID" value="KKP00396.1"/>
    <property type="molecule type" value="Genomic_DNA"/>
</dbReference>
<gene>
    <name evidence="2" type="ORF">THAR02_07496</name>
</gene>
<name>A0A0F9X5B3_TRIHA</name>
<dbReference type="PANTHER" id="PTHR23198">
    <property type="entry name" value="NUCLEOPORIN"/>
    <property type="match status" value="1"/>
</dbReference>
<feature type="region of interest" description="Disordered" evidence="1">
    <location>
        <begin position="323"/>
        <end position="376"/>
    </location>
</feature>
<feature type="region of interest" description="Disordered" evidence="1">
    <location>
        <begin position="509"/>
        <end position="530"/>
    </location>
</feature>
<proteinExistence type="predicted"/>
<dbReference type="GO" id="GO:0017056">
    <property type="term" value="F:structural constituent of nuclear pore"/>
    <property type="evidence" value="ECO:0007669"/>
    <property type="project" value="TreeGrafter"/>
</dbReference>
<protein>
    <recommendedName>
        <fullName evidence="4">BTB domain-containing protein</fullName>
    </recommendedName>
</protein>
<dbReference type="GO" id="GO:0000973">
    <property type="term" value="P:post-transcriptional tethering of RNA polymerase II gene DNA at nuclear periphery"/>
    <property type="evidence" value="ECO:0007669"/>
    <property type="project" value="TreeGrafter"/>
</dbReference>
<dbReference type="GO" id="GO:0034398">
    <property type="term" value="P:telomere tethering at nuclear periphery"/>
    <property type="evidence" value="ECO:0007669"/>
    <property type="project" value="TreeGrafter"/>
</dbReference>
<dbReference type="AlphaFoldDB" id="A0A0F9X5B3"/>
<dbReference type="GO" id="GO:0006606">
    <property type="term" value="P:protein import into nucleus"/>
    <property type="evidence" value="ECO:0007669"/>
    <property type="project" value="TreeGrafter"/>
</dbReference>
<reference evidence="3" key="1">
    <citation type="journal article" date="2015" name="Genome Announc.">
        <title>Draft whole-genome sequence of the biocontrol agent Trichoderma harzianum T6776.</title>
        <authorList>
            <person name="Baroncelli R."/>
            <person name="Piaggeschi G."/>
            <person name="Fiorini L."/>
            <person name="Bertolini E."/>
            <person name="Zapparata A."/>
            <person name="Pe M.E."/>
            <person name="Sarrocco S."/>
            <person name="Vannacci G."/>
        </authorList>
    </citation>
    <scope>NUCLEOTIDE SEQUENCE [LARGE SCALE GENOMIC DNA]</scope>
    <source>
        <strain evidence="3">T6776</strain>
    </source>
</reference>
<evidence type="ECO:0008006" key="4">
    <source>
        <dbReference type="Google" id="ProtNLM"/>
    </source>
</evidence>
<dbReference type="InterPro" id="IPR037665">
    <property type="entry name" value="Nucleoporin_S59-like"/>
</dbReference>
<dbReference type="GO" id="GO:0008139">
    <property type="term" value="F:nuclear localization sequence binding"/>
    <property type="evidence" value="ECO:0007669"/>
    <property type="project" value="TreeGrafter"/>
</dbReference>
<dbReference type="GO" id="GO:0006405">
    <property type="term" value="P:RNA export from nucleus"/>
    <property type="evidence" value="ECO:0007669"/>
    <property type="project" value="TreeGrafter"/>
</dbReference>
<feature type="region of interest" description="Disordered" evidence="1">
    <location>
        <begin position="26"/>
        <end position="90"/>
    </location>
</feature>
<feature type="compositionally biased region" description="Basic and acidic residues" evidence="1">
    <location>
        <begin position="44"/>
        <end position="84"/>
    </location>
</feature>
<organism evidence="2 3">
    <name type="scientific">Trichoderma harzianum</name>
    <name type="common">Hypocrea lixii</name>
    <dbReference type="NCBI Taxonomy" id="5544"/>
    <lineage>
        <taxon>Eukaryota</taxon>
        <taxon>Fungi</taxon>
        <taxon>Dikarya</taxon>
        <taxon>Ascomycota</taxon>
        <taxon>Pezizomycotina</taxon>
        <taxon>Sordariomycetes</taxon>
        <taxon>Hypocreomycetidae</taxon>
        <taxon>Hypocreales</taxon>
        <taxon>Hypocreaceae</taxon>
        <taxon>Trichoderma</taxon>
    </lineage>
</organism>
<evidence type="ECO:0000313" key="3">
    <source>
        <dbReference type="Proteomes" id="UP000034112"/>
    </source>
</evidence>
<dbReference type="GO" id="GO:0044614">
    <property type="term" value="C:nuclear pore cytoplasmic filaments"/>
    <property type="evidence" value="ECO:0007669"/>
    <property type="project" value="TreeGrafter"/>
</dbReference>
<evidence type="ECO:0000256" key="1">
    <source>
        <dbReference type="SAM" id="MobiDB-lite"/>
    </source>
</evidence>
<dbReference type="Proteomes" id="UP000034112">
    <property type="component" value="Unassembled WGS sequence"/>
</dbReference>
<accession>A0A0F9X5B3</accession>
<evidence type="ECO:0000313" key="2">
    <source>
        <dbReference type="EMBL" id="KKP00396.1"/>
    </source>
</evidence>
<dbReference type="OrthoDB" id="5326346at2759"/>
<sequence length="560" mass="59017">MGLTFYEIDPSGDTLLILQNANAPFAVLPSSGPQAKQKASDSTPDDKTTGKAPDADSKPEEEGSKPKNADSKPEEEGSKPKNADSKPTVQMRLSSKHLTLASKYFQKMTANNWKESKEAAPEVGYSYVINANDWDEKALLLLMNIIHGRTSKVPRYIDLELLAKIAVLVDYYQCHEAVAFFSQTWLSSIFIVIPRKGEREYMLRLVVCLVFSEVFNFQLLTKTIIWGATGPIDSLGLPIQQKIIDALNKSREDAIETVVAEFFEVRRRLCEDQAHSFECSSIHLGALLKAMSKMGVMDHTSVSPWPGHSLLSLEQAIRDIKEPTWKSNCAESSTPPKESTEESTKTTTKSSNDSDGAPPTDTKSPPAQAGTAPGFGGFAAMSSGGGFGSGTSASAGGFGKMGSSGGLFGNNTNTVPTGGLFGSGNTASAGGSGFTFGKKANAASTEGSTLFGNKATPAPTGSSSVFGNGTPAPTGGLFGNGTTAPSGGFGTNSSSGGLFGKPISSFPTGGLFGKPASSDAEDKNRPPPPRCSLVARTSPIIEELFKTVNGLQLGDYIKKE</sequence>
<comment type="caution">
    <text evidence="2">The sequence shown here is derived from an EMBL/GenBank/DDBJ whole genome shotgun (WGS) entry which is preliminary data.</text>
</comment>
<dbReference type="GO" id="GO:0003723">
    <property type="term" value="F:RNA binding"/>
    <property type="evidence" value="ECO:0007669"/>
    <property type="project" value="TreeGrafter"/>
</dbReference>
<dbReference type="OMA" id="ANNWKES"/>
<feature type="region of interest" description="Disordered" evidence="1">
    <location>
        <begin position="450"/>
        <end position="495"/>
    </location>
</feature>